<keyword evidence="13" id="KW-0418">Kinase</keyword>
<keyword evidence="4" id="KW-1003">Cell membrane</keyword>
<dbReference type="FunFam" id="1.10.510.10:FF:000358">
    <property type="entry name" value="Putative leucine-rich repeat receptor-like serine/threonine-protein kinase"/>
    <property type="match status" value="1"/>
</dbReference>
<evidence type="ECO:0000313" key="25">
    <source>
        <dbReference type="EMBL" id="KAL2522167.1"/>
    </source>
</evidence>
<dbReference type="InterPro" id="IPR051809">
    <property type="entry name" value="Plant_receptor-like_S/T_kinase"/>
</dbReference>
<dbReference type="PROSITE" id="PS00107">
    <property type="entry name" value="PROTEIN_KINASE_ATP"/>
    <property type="match status" value="1"/>
</dbReference>
<name>A0ABD1UAZ6_9LAMI</name>
<evidence type="ECO:0000256" key="2">
    <source>
        <dbReference type="ARBA" id="ARBA00008684"/>
    </source>
</evidence>
<accession>A0ABD1UAZ6</accession>
<dbReference type="GO" id="GO:0004674">
    <property type="term" value="F:protein serine/threonine kinase activity"/>
    <property type="evidence" value="ECO:0007669"/>
    <property type="project" value="UniProtKB-KW"/>
</dbReference>
<evidence type="ECO:0000256" key="9">
    <source>
        <dbReference type="ARBA" id="ARBA00022692"/>
    </source>
</evidence>
<keyword evidence="11" id="KW-0677">Repeat</keyword>
<dbReference type="Gene3D" id="3.80.10.10">
    <property type="entry name" value="Ribonuclease Inhibitor"/>
    <property type="match status" value="5"/>
</dbReference>
<evidence type="ECO:0000256" key="23">
    <source>
        <dbReference type="SAM" id="SignalP"/>
    </source>
</evidence>
<keyword evidence="6" id="KW-0597">Phosphoprotein</keyword>
<dbReference type="SUPFAM" id="SSF52058">
    <property type="entry name" value="L domain-like"/>
    <property type="match status" value="2"/>
</dbReference>
<keyword evidence="15 22" id="KW-1133">Transmembrane helix</keyword>
<evidence type="ECO:0000256" key="3">
    <source>
        <dbReference type="ARBA" id="ARBA00012513"/>
    </source>
</evidence>
<keyword evidence="9 22" id="KW-0812">Transmembrane</keyword>
<dbReference type="PANTHER" id="PTHR27008">
    <property type="entry name" value="OS04G0122200 PROTEIN"/>
    <property type="match status" value="1"/>
</dbReference>
<evidence type="ECO:0000256" key="11">
    <source>
        <dbReference type="ARBA" id="ARBA00022737"/>
    </source>
</evidence>
<evidence type="ECO:0000256" key="4">
    <source>
        <dbReference type="ARBA" id="ARBA00022475"/>
    </source>
</evidence>
<dbReference type="SUPFAM" id="SSF52047">
    <property type="entry name" value="RNI-like"/>
    <property type="match status" value="1"/>
</dbReference>
<evidence type="ECO:0000256" key="10">
    <source>
        <dbReference type="ARBA" id="ARBA00022729"/>
    </source>
</evidence>
<dbReference type="PROSITE" id="PS50011">
    <property type="entry name" value="PROTEIN_KINASE_DOM"/>
    <property type="match status" value="1"/>
</dbReference>
<dbReference type="PANTHER" id="PTHR27008:SF575">
    <property type="entry name" value="LRR RECEPTOR-LIKE SERINE_THREONINE-PROTEIN KINASE EFR"/>
    <property type="match status" value="1"/>
</dbReference>
<evidence type="ECO:0000256" key="17">
    <source>
        <dbReference type="ARBA" id="ARBA00023170"/>
    </source>
</evidence>
<evidence type="ECO:0000259" key="24">
    <source>
        <dbReference type="PROSITE" id="PS50011"/>
    </source>
</evidence>
<sequence length="1097" mass="120956">MLKTQKFIASICFLIFISSPSLAAVETNISDYEALMAFKSNLVLESDNILSTNWSSTTHFCSWFGVKCLNERITGLQLPGLALQGTVSSYIGNMTQLVALDLSHNKLEGVFPSELGFLQQLRILNITKNSLHGSIPANLSQCQNLEQLDFSYNFIAGSIPEELGLLTNLEHLALDHNNLTGNIPASLGNFSKLEYLYLMENDLEGEIPEELGNLKSLKLLALRANSLTGSIPPSIFNISKLQIVDISVIGLSGKLPQNLGVRLPNLERLFLDSNRITGKIPVYLSNASKLTHLFFTENDLIGDLPNEFGGLLNLQWFEFEYNQISGNIPYSLFNISSLQILKTRHNYLSGNLPHDLGKWLPNLQEIFLSHNQFRGEIPSSICNATKLTYLEVANNSFSGPVPQMLGNLVNLEHLNLQVNSLVNNPGSTHLDFLNSLVNCRNLQYLILESNPLNGIIPDSIGNLSSNLKVFTASSCEIKGSIPQELGNLSINFLGLANNGLVGEIPSSLGGLQHLERLYLTGNKLEGTIPAEVCSIKVLGILHLGENKFSGSIPTYIEKLTELIEVSFADNSFSSTVPLGLWKLVKLGGLNLSKNLLDGSIPTEVGNLKALNIIDLSSNNFSGEIPNSIGSLQMLLTLDMSKNNFQGSIPDALGNLIVLDFLDLSSNAISGNIPESLESLKDLKFLNLSFNRLEGNIPDKGVFTNITNQSLMGNSNLCGAPNLKFPSCPAHSGRSRRPRRLYLVLKITVPIVAVVLLLVICLLVWISFSRKKNVKDSTQTDSPWMGHRIITYHELSRGTETFSESSVLGSGSSGTVYKAELSDGTIAAIKVFNIQFAKALKNFDTECEVLSNVRHRNLVKIISTCSNVDFKAMVLEYMPNGSLDKWLYSQNNYRSPVERLDVLIDVALAMEYLHHEYMVPIVHCDLKPSNVLLDEDMTARVADFGIAKILATNQQVAQTKTLGTIGYIAPENGLDGHVSTRGDVYSFGILLLEIFTKKRPTDDMFRGDLNLHQWVSRSFPGTLAEVLDSNLFVDIGFIKEGGSAPINKKQNQIEELLVSTIHVGLLCLKESPEERIDMRDVVVKLKKIRTEMAQAYRK</sequence>
<keyword evidence="7" id="KW-0433">Leucine-rich repeat</keyword>
<dbReference type="FunFam" id="3.80.10.10:FF:000186">
    <property type="entry name" value="LRR receptor-like serine/threonine-protein kinase ERECTA"/>
    <property type="match status" value="1"/>
</dbReference>
<dbReference type="Pfam" id="PF00560">
    <property type="entry name" value="LRR_1"/>
    <property type="match status" value="9"/>
</dbReference>
<evidence type="ECO:0000256" key="13">
    <source>
        <dbReference type="ARBA" id="ARBA00022777"/>
    </source>
</evidence>
<keyword evidence="12 21" id="KW-0547">Nucleotide-binding</keyword>
<evidence type="ECO:0000313" key="26">
    <source>
        <dbReference type="Proteomes" id="UP001604277"/>
    </source>
</evidence>
<dbReference type="SMART" id="SM00220">
    <property type="entry name" value="S_TKc"/>
    <property type="match status" value="1"/>
</dbReference>
<keyword evidence="8" id="KW-0808">Transferase</keyword>
<evidence type="ECO:0000256" key="20">
    <source>
        <dbReference type="ARBA" id="ARBA00048679"/>
    </source>
</evidence>
<feature type="signal peptide" evidence="23">
    <location>
        <begin position="1"/>
        <end position="23"/>
    </location>
</feature>
<dbReference type="SUPFAM" id="SSF56112">
    <property type="entry name" value="Protein kinase-like (PK-like)"/>
    <property type="match status" value="1"/>
</dbReference>
<organism evidence="25 26">
    <name type="scientific">Forsythia ovata</name>
    <dbReference type="NCBI Taxonomy" id="205694"/>
    <lineage>
        <taxon>Eukaryota</taxon>
        <taxon>Viridiplantae</taxon>
        <taxon>Streptophyta</taxon>
        <taxon>Embryophyta</taxon>
        <taxon>Tracheophyta</taxon>
        <taxon>Spermatophyta</taxon>
        <taxon>Magnoliopsida</taxon>
        <taxon>eudicotyledons</taxon>
        <taxon>Gunneridae</taxon>
        <taxon>Pentapetalae</taxon>
        <taxon>asterids</taxon>
        <taxon>lamiids</taxon>
        <taxon>Lamiales</taxon>
        <taxon>Oleaceae</taxon>
        <taxon>Forsythieae</taxon>
        <taxon>Forsythia</taxon>
    </lineage>
</organism>
<dbReference type="PROSITE" id="PS00108">
    <property type="entry name" value="PROTEIN_KINASE_ST"/>
    <property type="match status" value="1"/>
</dbReference>
<dbReference type="InterPro" id="IPR001611">
    <property type="entry name" value="Leu-rich_rpt"/>
</dbReference>
<evidence type="ECO:0000256" key="18">
    <source>
        <dbReference type="ARBA" id="ARBA00023180"/>
    </source>
</evidence>
<dbReference type="Pfam" id="PF23598">
    <property type="entry name" value="LRR_14"/>
    <property type="match status" value="1"/>
</dbReference>
<comment type="caution">
    <text evidence="25">The sequence shown here is derived from an EMBL/GenBank/DDBJ whole genome shotgun (WGS) entry which is preliminary data.</text>
</comment>
<dbReference type="InterPro" id="IPR032675">
    <property type="entry name" value="LRR_dom_sf"/>
</dbReference>
<comment type="similarity">
    <text evidence="2">Belongs to the protein kinase superfamily. Ser/Thr protein kinase family.</text>
</comment>
<proteinExistence type="inferred from homology"/>
<dbReference type="InterPro" id="IPR008271">
    <property type="entry name" value="Ser/Thr_kinase_AS"/>
</dbReference>
<dbReference type="EC" id="2.7.11.1" evidence="3"/>
<dbReference type="Gene3D" id="1.10.510.10">
    <property type="entry name" value="Transferase(Phosphotransferase) domain 1"/>
    <property type="match status" value="1"/>
</dbReference>
<keyword evidence="10 23" id="KW-0732">Signal</keyword>
<keyword evidence="17" id="KW-0675">Receptor</keyword>
<dbReference type="InterPro" id="IPR013210">
    <property type="entry name" value="LRR_N_plant-typ"/>
</dbReference>
<dbReference type="InterPro" id="IPR055414">
    <property type="entry name" value="LRR_R13L4/SHOC2-like"/>
</dbReference>
<dbReference type="GO" id="GO:0005886">
    <property type="term" value="C:plasma membrane"/>
    <property type="evidence" value="ECO:0007669"/>
    <property type="project" value="UniProtKB-SubCell"/>
</dbReference>
<evidence type="ECO:0000256" key="21">
    <source>
        <dbReference type="PROSITE-ProRule" id="PRU10141"/>
    </source>
</evidence>
<gene>
    <name evidence="25" type="ORF">Fot_26090</name>
</gene>
<evidence type="ECO:0000256" key="22">
    <source>
        <dbReference type="SAM" id="Phobius"/>
    </source>
</evidence>
<dbReference type="InterPro" id="IPR017441">
    <property type="entry name" value="Protein_kinase_ATP_BS"/>
</dbReference>
<evidence type="ECO:0000256" key="7">
    <source>
        <dbReference type="ARBA" id="ARBA00022614"/>
    </source>
</evidence>
<dbReference type="FunFam" id="3.80.10.10:FF:000129">
    <property type="entry name" value="Leucine-rich repeat receptor-like kinase"/>
    <property type="match status" value="1"/>
</dbReference>
<dbReference type="Proteomes" id="UP001604277">
    <property type="component" value="Unassembled WGS sequence"/>
</dbReference>
<feature type="transmembrane region" description="Helical" evidence="22">
    <location>
        <begin position="740"/>
        <end position="765"/>
    </location>
</feature>
<dbReference type="GO" id="GO:0006952">
    <property type="term" value="P:defense response"/>
    <property type="evidence" value="ECO:0007669"/>
    <property type="project" value="UniProtKB-ARBA"/>
</dbReference>
<feature type="binding site" evidence="21">
    <location>
        <position position="829"/>
    </location>
    <ligand>
        <name>ATP</name>
        <dbReference type="ChEBI" id="CHEBI:30616"/>
    </ligand>
</feature>
<dbReference type="AlphaFoldDB" id="A0ABD1UAZ6"/>
<evidence type="ECO:0000256" key="6">
    <source>
        <dbReference type="ARBA" id="ARBA00022553"/>
    </source>
</evidence>
<evidence type="ECO:0000256" key="1">
    <source>
        <dbReference type="ARBA" id="ARBA00004162"/>
    </source>
</evidence>
<dbReference type="Gene3D" id="3.30.200.20">
    <property type="entry name" value="Phosphorylase Kinase, domain 1"/>
    <property type="match status" value="1"/>
</dbReference>
<dbReference type="GO" id="GO:0005524">
    <property type="term" value="F:ATP binding"/>
    <property type="evidence" value="ECO:0007669"/>
    <property type="project" value="UniProtKB-UniRule"/>
</dbReference>
<feature type="domain" description="Protein kinase" evidence="24">
    <location>
        <begin position="801"/>
        <end position="1087"/>
    </location>
</feature>
<dbReference type="EMBL" id="JBFOLJ010000007">
    <property type="protein sequence ID" value="KAL2522167.1"/>
    <property type="molecule type" value="Genomic_DNA"/>
</dbReference>
<dbReference type="SMART" id="SM00369">
    <property type="entry name" value="LRR_TYP"/>
    <property type="match status" value="10"/>
</dbReference>
<comment type="catalytic activity">
    <reaction evidence="19">
        <text>L-threonyl-[protein] + ATP = O-phospho-L-threonyl-[protein] + ADP + H(+)</text>
        <dbReference type="Rhea" id="RHEA:46608"/>
        <dbReference type="Rhea" id="RHEA-COMP:11060"/>
        <dbReference type="Rhea" id="RHEA-COMP:11605"/>
        <dbReference type="ChEBI" id="CHEBI:15378"/>
        <dbReference type="ChEBI" id="CHEBI:30013"/>
        <dbReference type="ChEBI" id="CHEBI:30616"/>
        <dbReference type="ChEBI" id="CHEBI:61977"/>
        <dbReference type="ChEBI" id="CHEBI:456216"/>
        <dbReference type="EC" id="2.7.11.1"/>
    </reaction>
</comment>
<evidence type="ECO:0000256" key="15">
    <source>
        <dbReference type="ARBA" id="ARBA00022989"/>
    </source>
</evidence>
<dbReference type="Pfam" id="PF00069">
    <property type="entry name" value="Pkinase"/>
    <property type="match status" value="1"/>
</dbReference>
<keyword evidence="26" id="KW-1185">Reference proteome</keyword>
<evidence type="ECO:0000256" key="5">
    <source>
        <dbReference type="ARBA" id="ARBA00022527"/>
    </source>
</evidence>
<evidence type="ECO:0000256" key="16">
    <source>
        <dbReference type="ARBA" id="ARBA00023136"/>
    </source>
</evidence>
<keyword evidence="14 21" id="KW-0067">ATP-binding</keyword>
<keyword evidence="18" id="KW-0325">Glycoprotein</keyword>
<dbReference type="InterPro" id="IPR011009">
    <property type="entry name" value="Kinase-like_dom_sf"/>
</dbReference>
<evidence type="ECO:0000256" key="14">
    <source>
        <dbReference type="ARBA" id="ARBA00022840"/>
    </source>
</evidence>
<keyword evidence="5" id="KW-0723">Serine/threonine-protein kinase</keyword>
<dbReference type="FunFam" id="3.30.200.20:FF:000661">
    <property type="entry name" value="Serine-threonine protein kinase plant-type"/>
    <property type="match status" value="1"/>
</dbReference>
<dbReference type="InterPro" id="IPR003591">
    <property type="entry name" value="Leu-rich_rpt_typical-subtyp"/>
</dbReference>
<evidence type="ECO:0000256" key="8">
    <source>
        <dbReference type="ARBA" id="ARBA00022679"/>
    </source>
</evidence>
<protein>
    <recommendedName>
        <fullName evidence="3">non-specific serine/threonine protein kinase</fullName>
        <ecNumber evidence="3">2.7.11.1</ecNumber>
    </recommendedName>
</protein>
<keyword evidence="16 22" id="KW-0472">Membrane</keyword>
<comment type="catalytic activity">
    <reaction evidence="20">
        <text>L-seryl-[protein] + ATP = O-phospho-L-seryl-[protein] + ADP + H(+)</text>
        <dbReference type="Rhea" id="RHEA:17989"/>
        <dbReference type="Rhea" id="RHEA-COMP:9863"/>
        <dbReference type="Rhea" id="RHEA-COMP:11604"/>
        <dbReference type="ChEBI" id="CHEBI:15378"/>
        <dbReference type="ChEBI" id="CHEBI:29999"/>
        <dbReference type="ChEBI" id="CHEBI:30616"/>
        <dbReference type="ChEBI" id="CHEBI:83421"/>
        <dbReference type="ChEBI" id="CHEBI:456216"/>
        <dbReference type="EC" id="2.7.11.1"/>
    </reaction>
</comment>
<feature type="chain" id="PRO_5044760399" description="non-specific serine/threonine protein kinase" evidence="23">
    <location>
        <begin position="24"/>
        <end position="1097"/>
    </location>
</feature>
<evidence type="ECO:0000256" key="12">
    <source>
        <dbReference type="ARBA" id="ARBA00022741"/>
    </source>
</evidence>
<reference evidence="26" key="1">
    <citation type="submission" date="2024-07" db="EMBL/GenBank/DDBJ databases">
        <title>Two chromosome-level genome assemblies of Korean endemic species Abeliophyllum distichum and Forsythia ovata (Oleaceae).</title>
        <authorList>
            <person name="Jang H."/>
        </authorList>
    </citation>
    <scope>NUCLEOTIDE SEQUENCE [LARGE SCALE GENOMIC DNA]</scope>
</reference>
<dbReference type="Pfam" id="PF08263">
    <property type="entry name" value="LRRNT_2"/>
    <property type="match status" value="1"/>
</dbReference>
<evidence type="ECO:0000256" key="19">
    <source>
        <dbReference type="ARBA" id="ARBA00047899"/>
    </source>
</evidence>
<dbReference type="InterPro" id="IPR000719">
    <property type="entry name" value="Prot_kinase_dom"/>
</dbReference>
<dbReference type="FunFam" id="3.80.10.10:FF:000095">
    <property type="entry name" value="LRR receptor-like serine/threonine-protein kinase GSO1"/>
    <property type="match status" value="2"/>
</dbReference>
<dbReference type="GO" id="GO:0051707">
    <property type="term" value="P:response to other organism"/>
    <property type="evidence" value="ECO:0007669"/>
    <property type="project" value="UniProtKB-ARBA"/>
</dbReference>
<comment type="subcellular location">
    <subcellularLocation>
        <location evidence="1">Cell membrane</location>
        <topology evidence="1">Single-pass membrane protein</topology>
    </subcellularLocation>
</comment>
<dbReference type="PRINTS" id="PR00019">
    <property type="entry name" value="LEURICHRPT"/>
</dbReference>